<dbReference type="InterPro" id="IPR004117">
    <property type="entry name" value="7tm6_olfct_rcpt"/>
</dbReference>
<evidence type="ECO:0000256" key="6">
    <source>
        <dbReference type="ARBA" id="ARBA00022989"/>
    </source>
</evidence>
<dbReference type="GO" id="GO:0005549">
    <property type="term" value="F:odorant binding"/>
    <property type="evidence" value="ECO:0007669"/>
    <property type="project" value="InterPro"/>
</dbReference>
<evidence type="ECO:0000313" key="11">
    <source>
        <dbReference type="EMBL" id="CAB3380298.1"/>
    </source>
</evidence>
<feature type="transmembrane region" description="Helical" evidence="10">
    <location>
        <begin position="401"/>
        <end position="424"/>
    </location>
</feature>
<evidence type="ECO:0000313" key="12">
    <source>
        <dbReference type="Proteomes" id="UP000494165"/>
    </source>
</evidence>
<keyword evidence="8 10" id="KW-0675">Receptor</keyword>
<name>A0A8S1DCY1_9INSE</name>
<proteinExistence type="inferred from homology"/>
<dbReference type="Pfam" id="PF02949">
    <property type="entry name" value="7tm_6"/>
    <property type="match status" value="1"/>
</dbReference>
<feature type="transmembrane region" description="Helical" evidence="10">
    <location>
        <begin position="89"/>
        <end position="108"/>
    </location>
</feature>
<feature type="transmembrane region" description="Helical" evidence="10">
    <location>
        <begin position="55"/>
        <end position="77"/>
    </location>
</feature>
<dbReference type="OrthoDB" id="6617147at2759"/>
<keyword evidence="3 10" id="KW-0716">Sensory transduction</keyword>
<keyword evidence="5 10" id="KW-0552">Olfaction</keyword>
<feature type="transmembrane region" description="Helical" evidence="10">
    <location>
        <begin position="326"/>
        <end position="349"/>
    </location>
</feature>
<dbReference type="AlphaFoldDB" id="A0A8S1DCY1"/>
<evidence type="ECO:0000256" key="7">
    <source>
        <dbReference type="ARBA" id="ARBA00023136"/>
    </source>
</evidence>
<dbReference type="GO" id="GO:0005886">
    <property type="term" value="C:plasma membrane"/>
    <property type="evidence" value="ECO:0007669"/>
    <property type="project" value="UniProtKB-SubCell"/>
</dbReference>
<dbReference type="PANTHER" id="PTHR21137:SF35">
    <property type="entry name" value="ODORANT RECEPTOR 19A-RELATED"/>
    <property type="match status" value="1"/>
</dbReference>
<keyword evidence="2" id="KW-1003">Cell membrane</keyword>
<evidence type="ECO:0000256" key="4">
    <source>
        <dbReference type="ARBA" id="ARBA00022692"/>
    </source>
</evidence>
<reference evidence="11 12" key="1">
    <citation type="submission" date="2020-04" db="EMBL/GenBank/DDBJ databases">
        <authorList>
            <person name="Alioto T."/>
            <person name="Alioto T."/>
            <person name="Gomez Garrido J."/>
        </authorList>
    </citation>
    <scope>NUCLEOTIDE SEQUENCE [LARGE SCALE GENOMIC DNA]</scope>
</reference>
<keyword evidence="12" id="KW-1185">Reference proteome</keyword>
<feature type="transmembrane region" description="Helical" evidence="10">
    <location>
        <begin position="296"/>
        <end position="320"/>
    </location>
</feature>
<sequence>MAGRRECSVLVGFQHHAEVRKSTLGIRLLVWMHAACGQLLRLPNFERRFGASSRFVISAHGVLVVSGVLCFLASAGVVLASNLQKFDHAVLLTAGFIGTLHCLLRILYTTARREKMEQIAQKMHKILHQDLFDAGGSEKFEQKLSRIITILLLLWVASCLLAVVPSFRFNVQVVREASDPFDLSDEEADVLATQMHKQLILEMARYVARVLGLFGLGDSPAAVNAAFCFMFATCYFAIGRLIASDLLFYSWYCGLVHLHHKLVRGLSAALADREKLRDWAEYHSSIDKLLKEINAFTAPVILVVVLFTGIKISVCSFILFKLHDETSIAVAFIAYGLASVQQIVVYCVLGQKLQSKLENLSSEAYSCSWMLGKDEETKRAALMIFLAANEKCGNKLPGAPFFSMSLQFLVSMVSVVFTYFIVLLQLS</sequence>
<accession>A0A8S1DCY1</accession>
<dbReference type="PANTHER" id="PTHR21137">
    <property type="entry name" value="ODORANT RECEPTOR"/>
    <property type="match status" value="1"/>
</dbReference>
<evidence type="ECO:0000256" key="10">
    <source>
        <dbReference type="RuleBase" id="RU351113"/>
    </source>
</evidence>
<comment type="subcellular location">
    <subcellularLocation>
        <location evidence="1 10">Cell membrane</location>
        <topology evidence="1 10">Multi-pass membrane protein</topology>
    </subcellularLocation>
</comment>
<evidence type="ECO:0000256" key="3">
    <source>
        <dbReference type="ARBA" id="ARBA00022606"/>
    </source>
</evidence>
<keyword evidence="7 10" id="KW-0472">Membrane</keyword>
<evidence type="ECO:0000256" key="5">
    <source>
        <dbReference type="ARBA" id="ARBA00022725"/>
    </source>
</evidence>
<comment type="caution">
    <text evidence="11">The sequence shown here is derived from an EMBL/GenBank/DDBJ whole genome shotgun (WGS) entry which is preliminary data.</text>
</comment>
<keyword evidence="4 10" id="KW-0812">Transmembrane</keyword>
<evidence type="ECO:0000256" key="1">
    <source>
        <dbReference type="ARBA" id="ARBA00004651"/>
    </source>
</evidence>
<feature type="transmembrane region" description="Helical" evidence="10">
    <location>
        <begin position="147"/>
        <end position="167"/>
    </location>
</feature>
<keyword evidence="9 10" id="KW-0807">Transducer</keyword>
<gene>
    <name evidence="11" type="ORF">CLODIP_2_CD07390</name>
</gene>
<dbReference type="EMBL" id="CADEPI010000204">
    <property type="protein sequence ID" value="CAB3380298.1"/>
    <property type="molecule type" value="Genomic_DNA"/>
</dbReference>
<dbReference type="GO" id="GO:0004984">
    <property type="term" value="F:olfactory receptor activity"/>
    <property type="evidence" value="ECO:0007669"/>
    <property type="project" value="InterPro"/>
</dbReference>
<evidence type="ECO:0000256" key="9">
    <source>
        <dbReference type="ARBA" id="ARBA00023224"/>
    </source>
</evidence>
<evidence type="ECO:0000256" key="8">
    <source>
        <dbReference type="ARBA" id="ARBA00023170"/>
    </source>
</evidence>
<evidence type="ECO:0000256" key="2">
    <source>
        <dbReference type="ARBA" id="ARBA00022475"/>
    </source>
</evidence>
<dbReference type="GO" id="GO:0007165">
    <property type="term" value="P:signal transduction"/>
    <property type="evidence" value="ECO:0007669"/>
    <property type="project" value="UniProtKB-KW"/>
</dbReference>
<keyword evidence="6 10" id="KW-1133">Transmembrane helix</keyword>
<feature type="transmembrane region" description="Helical" evidence="10">
    <location>
        <begin position="221"/>
        <end position="242"/>
    </location>
</feature>
<organism evidence="11 12">
    <name type="scientific">Cloeon dipterum</name>
    <dbReference type="NCBI Taxonomy" id="197152"/>
    <lineage>
        <taxon>Eukaryota</taxon>
        <taxon>Metazoa</taxon>
        <taxon>Ecdysozoa</taxon>
        <taxon>Arthropoda</taxon>
        <taxon>Hexapoda</taxon>
        <taxon>Insecta</taxon>
        <taxon>Pterygota</taxon>
        <taxon>Palaeoptera</taxon>
        <taxon>Ephemeroptera</taxon>
        <taxon>Pisciforma</taxon>
        <taxon>Baetidae</taxon>
        <taxon>Cloeon</taxon>
    </lineage>
</organism>
<protein>
    <recommendedName>
        <fullName evidence="10">Odorant receptor</fullName>
    </recommendedName>
</protein>
<dbReference type="Proteomes" id="UP000494165">
    <property type="component" value="Unassembled WGS sequence"/>
</dbReference>
<comment type="similarity">
    <text evidence="10">Belongs to the insect chemoreceptor superfamily. Heteromeric odorant receptor channel (TC 1.A.69) family.</text>
</comment>